<evidence type="ECO:0000313" key="3">
    <source>
        <dbReference type="Proteomes" id="UP000076858"/>
    </source>
</evidence>
<proteinExistence type="predicted"/>
<reference evidence="2 3" key="1">
    <citation type="submission" date="2016-03" db="EMBL/GenBank/DDBJ databases">
        <title>EvidentialGene: Evidence-directed Construction of Genes on Genomes.</title>
        <authorList>
            <person name="Gilbert D.G."/>
            <person name="Choi J.-H."/>
            <person name="Mockaitis K."/>
            <person name="Colbourne J."/>
            <person name="Pfrender M."/>
        </authorList>
    </citation>
    <scope>NUCLEOTIDE SEQUENCE [LARGE SCALE GENOMIC DNA]</scope>
    <source>
        <strain evidence="2 3">Xinb3</strain>
        <tissue evidence="2">Complete organism</tissue>
    </source>
</reference>
<comment type="caution">
    <text evidence="2">The sequence shown here is derived from an EMBL/GenBank/DDBJ whole genome shotgun (WGS) entry which is preliminary data.</text>
</comment>
<keyword evidence="3" id="KW-1185">Reference proteome</keyword>
<feature type="region of interest" description="Disordered" evidence="1">
    <location>
        <begin position="1"/>
        <end position="24"/>
    </location>
</feature>
<feature type="non-terminal residue" evidence="2">
    <location>
        <position position="1"/>
    </location>
</feature>
<feature type="compositionally biased region" description="Basic and acidic residues" evidence="1">
    <location>
        <begin position="107"/>
        <end position="144"/>
    </location>
</feature>
<dbReference type="EMBL" id="LRGB01009478">
    <property type="protein sequence ID" value="KZS00565.1"/>
    <property type="molecule type" value="Genomic_DNA"/>
</dbReference>
<feature type="non-terminal residue" evidence="2">
    <location>
        <position position="174"/>
    </location>
</feature>
<evidence type="ECO:0000256" key="1">
    <source>
        <dbReference type="SAM" id="MobiDB-lite"/>
    </source>
</evidence>
<feature type="region of interest" description="Disordered" evidence="1">
    <location>
        <begin position="102"/>
        <end position="166"/>
    </location>
</feature>
<dbReference type="AlphaFoldDB" id="A0A164HU19"/>
<gene>
    <name evidence="2" type="ORF">APZ42_003096</name>
</gene>
<accession>A0A164HU19</accession>
<dbReference type="Proteomes" id="UP000076858">
    <property type="component" value="Unassembled WGS sequence"/>
</dbReference>
<protein>
    <submittedName>
        <fullName evidence="2">Uncharacterized protein</fullName>
    </submittedName>
</protein>
<evidence type="ECO:0000313" key="2">
    <source>
        <dbReference type="EMBL" id="KZS00565.1"/>
    </source>
</evidence>
<sequence>VRIGGRPWPLHRHGRLDHPGTRRLHPELRPGRREAEAVRRPPLHRYPDRLQRHRRHRQGDRLCDRRHLQPERLAESLYQLLDLADAAGGHAEDGRAGAVLRRQAVGNRREEPVVRRRRRLDPVDLPDHPDQPGRDRSGRSPAVDHRRRPGGQGHGAGGGRQDHRQFNVHRWIQL</sequence>
<feature type="compositionally biased region" description="Gly residues" evidence="1">
    <location>
        <begin position="150"/>
        <end position="159"/>
    </location>
</feature>
<organism evidence="2 3">
    <name type="scientific">Daphnia magna</name>
    <dbReference type="NCBI Taxonomy" id="35525"/>
    <lineage>
        <taxon>Eukaryota</taxon>
        <taxon>Metazoa</taxon>
        <taxon>Ecdysozoa</taxon>
        <taxon>Arthropoda</taxon>
        <taxon>Crustacea</taxon>
        <taxon>Branchiopoda</taxon>
        <taxon>Diplostraca</taxon>
        <taxon>Cladocera</taxon>
        <taxon>Anomopoda</taxon>
        <taxon>Daphniidae</taxon>
        <taxon>Daphnia</taxon>
    </lineage>
</organism>
<name>A0A164HU19_9CRUS</name>